<dbReference type="GO" id="GO:0005829">
    <property type="term" value="C:cytosol"/>
    <property type="evidence" value="ECO:0007669"/>
    <property type="project" value="TreeGrafter"/>
</dbReference>
<keyword evidence="1" id="KW-0645">Protease</keyword>
<keyword evidence="2" id="KW-0479">Metal-binding</keyword>
<dbReference type="GO" id="GO:0008233">
    <property type="term" value="F:peptidase activity"/>
    <property type="evidence" value="ECO:0007669"/>
    <property type="project" value="UniProtKB-KW"/>
</dbReference>
<dbReference type="Gene3D" id="3.30.70.360">
    <property type="match status" value="1"/>
</dbReference>
<dbReference type="Pfam" id="PF01546">
    <property type="entry name" value="Peptidase_M20"/>
    <property type="match status" value="1"/>
</dbReference>
<dbReference type="InterPro" id="IPR002933">
    <property type="entry name" value="Peptidase_M20"/>
</dbReference>
<organism evidence="5">
    <name type="scientific">uncultured Rubrobacteraceae bacterium</name>
    <dbReference type="NCBI Taxonomy" id="349277"/>
    <lineage>
        <taxon>Bacteria</taxon>
        <taxon>Bacillati</taxon>
        <taxon>Actinomycetota</taxon>
        <taxon>Rubrobacteria</taxon>
        <taxon>Rubrobacterales</taxon>
        <taxon>Rubrobacteraceae</taxon>
        <taxon>environmental samples</taxon>
    </lineage>
</organism>
<dbReference type="EMBL" id="CADCUV010000116">
    <property type="protein sequence ID" value="CAA9420260.1"/>
    <property type="molecule type" value="Genomic_DNA"/>
</dbReference>
<dbReference type="InterPro" id="IPR051458">
    <property type="entry name" value="Cyt/Met_Dipeptidase"/>
</dbReference>
<name>A0A6J4PUY3_9ACTN</name>
<dbReference type="NCBIfam" id="NF005034">
    <property type="entry name" value="PRK06446.1"/>
    <property type="match status" value="1"/>
</dbReference>
<dbReference type="GO" id="GO:0009089">
    <property type="term" value="P:lysine biosynthetic process via diaminopimelate"/>
    <property type="evidence" value="ECO:0007669"/>
    <property type="project" value="TreeGrafter"/>
</dbReference>
<evidence type="ECO:0000313" key="5">
    <source>
        <dbReference type="EMBL" id="CAA9420260.1"/>
    </source>
</evidence>
<dbReference type="GO" id="GO:0009014">
    <property type="term" value="F:succinyl-diaminopimelate desuccinylase activity"/>
    <property type="evidence" value="ECO:0007669"/>
    <property type="project" value="TreeGrafter"/>
</dbReference>
<protein>
    <submittedName>
        <fullName evidence="5">Acetylornithine deacetylase/Succinyl-diaminopimelate desuccinylase and related deacylases</fullName>
    </submittedName>
</protein>
<dbReference type="Gene3D" id="3.40.630.10">
    <property type="entry name" value="Zn peptidases"/>
    <property type="match status" value="1"/>
</dbReference>
<sequence>MTQNEKRIEESKDTLLEELKEFLRMPSISAREDDVKGFRTCAEWVANKLRDAGAETRIMETEGHPVVYAEMGEGDRTLLSYGHYDVQPPEPLDLWESDPFEPTVRDGSLFARGVADDKGDVLARIQALRLYLEEHGPLPFKLKFLIEGEEEVGSPNLAAFVRGNAELLSADACLWEGAMKDEAGRPSIECGTKGMAYVELRARGASHDLHSMYGGIAPNPVWRLVQALRTIKDENGEITLDGFEELIEPPSDEELAAIGKIPFDDAALRKLWEVGALDRDLSGEATLREYLLRPTANIAGIQSGYTGPGSKTIVPSEAFVKMDFRLVLGQSPGPVLKLLRDHLDRRGFEDVEVVDLHGVEAAKTPVDSPVVRTAVGAWEDLGREDAVVFPTIGGSGPTSLFATELGIPTIMTGNVANAGSRIHSPNESVRLDDYFEAVAYFARFFERFGREGARA</sequence>
<evidence type="ECO:0000256" key="3">
    <source>
        <dbReference type="ARBA" id="ARBA00022801"/>
    </source>
</evidence>
<dbReference type="AlphaFoldDB" id="A0A6J4PUY3"/>
<keyword evidence="3" id="KW-0378">Hydrolase</keyword>
<dbReference type="SUPFAM" id="SSF53187">
    <property type="entry name" value="Zn-dependent exopeptidases"/>
    <property type="match status" value="1"/>
</dbReference>
<evidence type="ECO:0000259" key="4">
    <source>
        <dbReference type="Pfam" id="PF07687"/>
    </source>
</evidence>
<evidence type="ECO:0000256" key="2">
    <source>
        <dbReference type="ARBA" id="ARBA00022723"/>
    </source>
</evidence>
<feature type="domain" description="Peptidase M20 dimerisation" evidence="4">
    <location>
        <begin position="191"/>
        <end position="348"/>
    </location>
</feature>
<gene>
    <name evidence="5" type="ORF">AVDCRST_MAG22-2505</name>
</gene>
<dbReference type="PANTHER" id="PTHR43270:SF8">
    <property type="entry name" value="DI- AND TRIPEPTIDASE DUG2-RELATED"/>
    <property type="match status" value="1"/>
</dbReference>
<dbReference type="GO" id="GO:0046872">
    <property type="term" value="F:metal ion binding"/>
    <property type="evidence" value="ECO:0007669"/>
    <property type="project" value="UniProtKB-KW"/>
</dbReference>
<evidence type="ECO:0000256" key="1">
    <source>
        <dbReference type="ARBA" id="ARBA00022670"/>
    </source>
</evidence>
<dbReference type="PANTHER" id="PTHR43270">
    <property type="entry name" value="BETA-ALA-HIS DIPEPTIDASE"/>
    <property type="match status" value="1"/>
</dbReference>
<accession>A0A6J4PUY3</accession>
<reference evidence="5" key="1">
    <citation type="submission" date="2020-02" db="EMBL/GenBank/DDBJ databases">
        <authorList>
            <person name="Meier V. D."/>
        </authorList>
    </citation>
    <scope>NUCLEOTIDE SEQUENCE</scope>
    <source>
        <strain evidence="5">AVDCRST_MAG22</strain>
    </source>
</reference>
<proteinExistence type="predicted"/>
<dbReference type="Pfam" id="PF07687">
    <property type="entry name" value="M20_dimer"/>
    <property type="match status" value="1"/>
</dbReference>
<dbReference type="GO" id="GO:0006508">
    <property type="term" value="P:proteolysis"/>
    <property type="evidence" value="ECO:0007669"/>
    <property type="project" value="UniProtKB-KW"/>
</dbReference>
<dbReference type="InterPro" id="IPR011650">
    <property type="entry name" value="Peptidase_M20_dimer"/>
</dbReference>